<feature type="transmembrane region" description="Helical" evidence="1">
    <location>
        <begin position="203"/>
        <end position="224"/>
    </location>
</feature>
<feature type="transmembrane region" description="Helical" evidence="1">
    <location>
        <begin position="173"/>
        <end position="191"/>
    </location>
</feature>
<feature type="transmembrane region" description="Helical" evidence="1">
    <location>
        <begin position="31"/>
        <end position="50"/>
    </location>
</feature>
<accession>A0ABP8PXM6</accession>
<protein>
    <recommendedName>
        <fullName evidence="4">DUF1189 domain-containing protein</fullName>
    </recommendedName>
</protein>
<dbReference type="EMBL" id="BAABFC010000001">
    <property type="protein sequence ID" value="GAA4493073.1"/>
    <property type="molecule type" value="Genomic_DNA"/>
</dbReference>
<comment type="caution">
    <text evidence="2">The sequence shown here is derived from an EMBL/GenBank/DDBJ whole genome shotgun (WGS) entry which is preliminary data.</text>
</comment>
<evidence type="ECO:0008006" key="4">
    <source>
        <dbReference type="Google" id="ProtNLM"/>
    </source>
</evidence>
<evidence type="ECO:0000313" key="3">
    <source>
        <dbReference type="Proteomes" id="UP001501321"/>
    </source>
</evidence>
<keyword evidence="1" id="KW-0472">Membrane</keyword>
<dbReference type="InterPro" id="IPR009574">
    <property type="entry name" value="DUF1189"/>
</dbReference>
<dbReference type="Pfam" id="PF06691">
    <property type="entry name" value="DUF1189"/>
    <property type="match status" value="1"/>
</dbReference>
<gene>
    <name evidence="2" type="ORF">GCM10023095_02680</name>
</gene>
<keyword evidence="1" id="KW-0812">Transmembrane</keyword>
<keyword evidence="3" id="KW-1185">Reference proteome</keyword>
<reference evidence="3" key="1">
    <citation type="journal article" date="2019" name="Int. J. Syst. Evol. Microbiol.">
        <title>The Global Catalogue of Microorganisms (GCM) 10K type strain sequencing project: providing services to taxonomists for standard genome sequencing and annotation.</title>
        <authorList>
            <consortium name="The Broad Institute Genomics Platform"/>
            <consortium name="The Broad Institute Genome Sequencing Center for Infectious Disease"/>
            <person name="Wu L."/>
            <person name="Ma J."/>
        </authorList>
    </citation>
    <scope>NUCLEOTIDE SEQUENCE [LARGE SCALE GENOMIC DNA]</scope>
    <source>
        <strain evidence="3">JCM 32226</strain>
    </source>
</reference>
<evidence type="ECO:0000313" key="2">
    <source>
        <dbReference type="EMBL" id="GAA4493073.1"/>
    </source>
</evidence>
<name>A0ABP8PXM6_9GAMM</name>
<evidence type="ECO:0000256" key="1">
    <source>
        <dbReference type="SAM" id="Phobius"/>
    </source>
</evidence>
<dbReference type="Proteomes" id="UP001501321">
    <property type="component" value="Unassembled WGS sequence"/>
</dbReference>
<proteinExistence type="predicted"/>
<keyword evidence="1" id="KW-1133">Transmembrane helix</keyword>
<feature type="transmembrane region" description="Helical" evidence="1">
    <location>
        <begin position="230"/>
        <end position="247"/>
    </location>
</feature>
<dbReference type="RefSeq" id="WP_345009288.1">
    <property type="nucleotide sequence ID" value="NZ_BAABFC010000001.1"/>
</dbReference>
<sequence length="263" mass="30199">MQPYSLWRGPWLAWFSKPFYQHLGRYGRGIGFVYLLGLSALCSLPSYWFIQNAVDHFYDQQLDDYLRQVPTLHFRDGSLSIDEPAPVEIRDADMSLVVIDPSGRYQSLDEVDAPVLVTRHELIMRKGPSRTEHMEFSQFPDMVVDQPMMRRLFDEVRRIAGKFVYPLIWLSDWGYRTFQALMLGGFALLLARRRNLAMTYGTGIRLAAVALTPAILLQALLVWLNLSLPAAWLLFLALELGYVYFAVAQQSDQDETPTDTLVV</sequence>
<organism evidence="2 3">
    <name type="scientific">Pseudaeromonas paramecii</name>
    <dbReference type="NCBI Taxonomy" id="2138166"/>
    <lineage>
        <taxon>Bacteria</taxon>
        <taxon>Pseudomonadati</taxon>
        <taxon>Pseudomonadota</taxon>
        <taxon>Gammaproteobacteria</taxon>
        <taxon>Aeromonadales</taxon>
        <taxon>Aeromonadaceae</taxon>
        <taxon>Pseudaeromonas</taxon>
    </lineage>
</organism>